<accession>A0A067LRP9</accession>
<dbReference type="OrthoDB" id="432234at2759"/>
<organism evidence="1 2">
    <name type="scientific">Botryobasidium botryosum (strain FD-172 SS1)</name>
    <dbReference type="NCBI Taxonomy" id="930990"/>
    <lineage>
        <taxon>Eukaryota</taxon>
        <taxon>Fungi</taxon>
        <taxon>Dikarya</taxon>
        <taxon>Basidiomycota</taxon>
        <taxon>Agaricomycotina</taxon>
        <taxon>Agaricomycetes</taxon>
        <taxon>Cantharellales</taxon>
        <taxon>Botryobasidiaceae</taxon>
        <taxon>Botryobasidium</taxon>
    </lineage>
</organism>
<reference evidence="2" key="1">
    <citation type="journal article" date="2014" name="Proc. Natl. Acad. Sci. U.S.A.">
        <title>Extensive sampling of basidiomycete genomes demonstrates inadequacy of the white-rot/brown-rot paradigm for wood decay fungi.</title>
        <authorList>
            <person name="Riley R."/>
            <person name="Salamov A.A."/>
            <person name="Brown D.W."/>
            <person name="Nagy L.G."/>
            <person name="Floudas D."/>
            <person name="Held B.W."/>
            <person name="Levasseur A."/>
            <person name="Lombard V."/>
            <person name="Morin E."/>
            <person name="Otillar R."/>
            <person name="Lindquist E.A."/>
            <person name="Sun H."/>
            <person name="LaButti K.M."/>
            <person name="Schmutz J."/>
            <person name="Jabbour D."/>
            <person name="Luo H."/>
            <person name="Baker S.E."/>
            <person name="Pisabarro A.G."/>
            <person name="Walton J.D."/>
            <person name="Blanchette R.A."/>
            <person name="Henrissat B."/>
            <person name="Martin F."/>
            <person name="Cullen D."/>
            <person name="Hibbett D.S."/>
            <person name="Grigoriev I.V."/>
        </authorList>
    </citation>
    <scope>NUCLEOTIDE SEQUENCE [LARGE SCALE GENOMIC DNA]</scope>
    <source>
        <strain evidence="2">FD-172 SS1</strain>
    </source>
</reference>
<name>A0A067LRP9_BOTB1</name>
<dbReference type="InterPro" id="IPR027417">
    <property type="entry name" value="P-loop_NTPase"/>
</dbReference>
<evidence type="ECO:0000313" key="2">
    <source>
        <dbReference type="Proteomes" id="UP000027195"/>
    </source>
</evidence>
<dbReference type="HOGENOM" id="CLU_1708477_0_0_1"/>
<dbReference type="InParanoid" id="A0A067LRP9"/>
<dbReference type="STRING" id="930990.A0A067LRP9"/>
<protein>
    <submittedName>
        <fullName evidence="1">Uncharacterized protein</fullName>
    </submittedName>
</protein>
<sequence length="154" mass="16492">MVGGEAVPGKARNDLLKLNFSSSKNKNALPGFIPLYVGMPVILKGTNISVDLKLTNGSQGIVHKIYTEIDDTGLTHAVCALVHFPMSTVKLSNLPQGVFPITPQKWTFTTCTTSEDGSLTNLRVTRHQLPIQPAFAVTGHAAQGKTLPSVEVNL</sequence>
<keyword evidence="2" id="KW-1185">Reference proteome</keyword>
<proteinExistence type="predicted"/>
<dbReference type="EMBL" id="KL198207">
    <property type="protein sequence ID" value="KDQ05684.1"/>
    <property type="molecule type" value="Genomic_DNA"/>
</dbReference>
<dbReference type="Proteomes" id="UP000027195">
    <property type="component" value="Unassembled WGS sequence"/>
</dbReference>
<gene>
    <name evidence="1" type="ORF">BOTBODRAFT_122384</name>
</gene>
<dbReference type="SUPFAM" id="SSF52540">
    <property type="entry name" value="P-loop containing nucleoside triphosphate hydrolases"/>
    <property type="match status" value="1"/>
</dbReference>
<evidence type="ECO:0000313" key="1">
    <source>
        <dbReference type="EMBL" id="KDQ05684.1"/>
    </source>
</evidence>
<feature type="non-terminal residue" evidence="1">
    <location>
        <position position="154"/>
    </location>
</feature>
<dbReference type="AlphaFoldDB" id="A0A067LRP9"/>